<evidence type="ECO:0000313" key="10">
    <source>
        <dbReference type="Proteomes" id="UP001415857"/>
    </source>
</evidence>
<keyword evidence="2" id="KW-0808">Transferase</keyword>
<evidence type="ECO:0000256" key="4">
    <source>
        <dbReference type="ARBA" id="ARBA00022729"/>
    </source>
</evidence>
<dbReference type="InterPro" id="IPR045874">
    <property type="entry name" value="LRK10/LRL21-25-like"/>
</dbReference>
<keyword evidence="2" id="KW-0418">Kinase</keyword>
<keyword evidence="5" id="KW-1133">Transmembrane helix</keyword>
<organism evidence="9 10">
    <name type="scientific">Liquidambar formosana</name>
    <name type="common">Formosan gum</name>
    <dbReference type="NCBI Taxonomy" id="63359"/>
    <lineage>
        <taxon>Eukaryota</taxon>
        <taxon>Viridiplantae</taxon>
        <taxon>Streptophyta</taxon>
        <taxon>Embryophyta</taxon>
        <taxon>Tracheophyta</taxon>
        <taxon>Spermatophyta</taxon>
        <taxon>Magnoliopsida</taxon>
        <taxon>eudicotyledons</taxon>
        <taxon>Gunneridae</taxon>
        <taxon>Pentapetalae</taxon>
        <taxon>Saxifragales</taxon>
        <taxon>Altingiaceae</taxon>
        <taxon>Liquidambar</taxon>
    </lineage>
</organism>
<comment type="subcellular location">
    <subcellularLocation>
        <location evidence="1">Membrane</location>
        <topology evidence="1">Single-pass type I membrane protein</topology>
    </subcellularLocation>
</comment>
<keyword evidence="2" id="KW-0723">Serine/threonine-protein kinase</keyword>
<evidence type="ECO:0000256" key="3">
    <source>
        <dbReference type="ARBA" id="ARBA00022692"/>
    </source>
</evidence>
<evidence type="ECO:0000256" key="1">
    <source>
        <dbReference type="ARBA" id="ARBA00004479"/>
    </source>
</evidence>
<dbReference type="AlphaFoldDB" id="A0AAP0X921"/>
<reference evidence="9 10" key="1">
    <citation type="journal article" date="2024" name="Plant J.">
        <title>Genome sequences and population genomics reveal climatic adaptation and genomic divergence between two closely related sweetgum species.</title>
        <authorList>
            <person name="Xu W.Q."/>
            <person name="Ren C.Q."/>
            <person name="Zhang X.Y."/>
            <person name="Comes H.P."/>
            <person name="Liu X.H."/>
            <person name="Li Y.G."/>
            <person name="Kettle C.J."/>
            <person name="Jalonen R."/>
            <person name="Gaisberger H."/>
            <person name="Ma Y.Z."/>
            <person name="Qiu Y.X."/>
        </authorList>
    </citation>
    <scope>NUCLEOTIDE SEQUENCE [LARGE SCALE GENOMIC DNA]</scope>
    <source>
        <strain evidence="9">Hangzhou</strain>
    </source>
</reference>
<feature type="compositionally biased region" description="Basic residues" evidence="8">
    <location>
        <begin position="1"/>
        <end position="11"/>
    </location>
</feature>
<comment type="caution">
    <text evidence="9">The sequence shown here is derived from an EMBL/GenBank/DDBJ whole genome shotgun (WGS) entry which is preliminary data.</text>
</comment>
<evidence type="ECO:0000256" key="2">
    <source>
        <dbReference type="ARBA" id="ARBA00022527"/>
    </source>
</evidence>
<dbReference type="EMBL" id="JBBPBK010000001">
    <property type="protein sequence ID" value="KAK9291353.1"/>
    <property type="molecule type" value="Genomic_DNA"/>
</dbReference>
<dbReference type="PANTHER" id="PTHR27009">
    <property type="entry name" value="RUST RESISTANCE KINASE LR10-RELATED"/>
    <property type="match status" value="1"/>
</dbReference>
<dbReference type="GO" id="GO:0004674">
    <property type="term" value="F:protein serine/threonine kinase activity"/>
    <property type="evidence" value="ECO:0007669"/>
    <property type="project" value="UniProtKB-KW"/>
</dbReference>
<dbReference type="Proteomes" id="UP001415857">
    <property type="component" value="Unassembled WGS sequence"/>
</dbReference>
<evidence type="ECO:0000256" key="5">
    <source>
        <dbReference type="ARBA" id="ARBA00022989"/>
    </source>
</evidence>
<dbReference type="GO" id="GO:0016020">
    <property type="term" value="C:membrane"/>
    <property type="evidence" value="ECO:0007669"/>
    <property type="project" value="UniProtKB-SubCell"/>
</dbReference>
<evidence type="ECO:0000256" key="6">
    <source>
        <dbReference type="ARBA" id="ARBA00023136"/>
    </source>
</evidence>
<evidence type="ECO:0000313" key="9">
    <source>
        <dbReference type="EMBL" id="KAK9291353.1"/>
    </source>
</evidence>
<protein>
    <submittedName>
        <fullName evidence="9">Uncharacterized protein</fullName>
    </submittedName>
</protein>
<gene>
    <name evidence="9" type="ORF">L1049_019299</name>
</gene>
<evidence type="ECO:0000256" key="8">
    <source>
        <dbReference type="SAM" id="MobiDB-lite"/>
    </source>
</evidence>
<keyword evidence="10" id="KW-1185">Reference proteome</keyword>
<keyword evidence="3" id="KW-0812">Transmembrane</keyword>
<keyword evidence="4" id="KW-0732">Signal</keyword>
<evidence type="ECO:0000256" key="7">
    <source>
        <dbReference type="ARBA" id="ARBA00023180"/>
    </source>
</evidence>
<keyword evidence="7" id="KW-0325">Glycoprotein</keyword>
<keyword evidence="6" id="KW-0472">Membrane</keyword>
<sequence>MKTTGRRHRTTKIPIKEEEEEGEEELRIQIEEEGDSNMAKKLTIVGLWCIRWYSIDRPSMKVVIQMLEGDGDNLIMPPNPFASMSETKSSAAKLRKPFMRELEIISESS</sequence>
<accession>A0AAP0X921</accession>
<name>A0AAP0X921_LIQFO</name>
<feature type="region of interest" description="Disordered" evidence="8">
    <location>
        <begin position="1"/>
        <end position="24"/>
    </location>
</feature>
<proteinExistence type="predicted"/>